<proteinExistence type="predicted"/>
<keyword evidence="4" id="KW-1185">Reference proteome</keyword>
<gene>
    <name evidence="3" type="ORF">PNOK_0263100</name>
</gene>
<dbReference type="GO" id="GO:0003830">
    <property type="term" value="F:beta-1,4-mannosylglycoprotein 4-beta-N-acetylglucosaminyltransferase activity"/>
    <property type="evidence" value="ECO:0007669"/>
    <property type="project" value="InterPro"/>
</dbReference>
<dbReference type="InterPro" id="IPR006813">
    <property type="entry name" value="Glyco_trans_17"/>
</dbReference>
<feature type="compositionally biased region" description="Low complexity" evidence="1">
    <location>
        <begin position="264"/>
        <end position="277"/>
    </location>
</feature>
<dbReference type="PANTHER" id="PTHR12224">
    <property type="entry name" value="BETA-1,4-MANNOSYL-GLYCOPROTEIN BETA-1,4-N-ACETYLGLUCOSAMINYL-TRANSFERASE"/>
    <property type="match status" value="1"/>
</dbReference>
<dbReference type="Proteomes" id="UP000217199">
    <property type="component" value="Unassembled WGS sequence"/>
</dbReference>
<dbReference type="InParanoid" id="A0A286USZ4"/>
<accession>A0A286USZ4</accession>
<keyword evidence="2" id="KW-0812">Transmembrane</keyword>
<protein>
    <submittedName>
        <fullName evidence="3">Glycosyltransferase family 17</fullName>
    </submittedName>
</protein>
<evidence type="ECO:0000256" key="2">
    <source>
        <dbReference type="SAM" id="Phobius"/>
    </source>
</evidence>
<organism evidence="3 4">
    <name type="scientific">Pyrrhoderma noxium</name>
    <dbReference type="NCBI Taxonomy" id="2282107"/>
    <lineage>
        <taxon>Eukaryota</taxon>
        <taxon>Fungi</taxon>
        <taxon>Dikarya</taxon>
        <taxon>Basidiomycota</taxon>
        <taxon>Agaricomycotina</taxon>
        <taxon>Agaricomycetes</taxon>
        <taxon>Hymenochaetales</taxon>
        <taxon>Hymenochaetaceae</taxon>
        <taxon>Pyrrhoderma</taxon>
    </lineage>
</organism>
<keyword evidence="2" id="KW-0472">Membrane</keyword>
<reference evidence="3 4" key="1">
    <citation type="journal article" date="2017" name="Mol. Ecol.">
        <title>Comparative and population genomic landscape of Phellinus noxius: A hypervariable fungus causing root rot in trees.</title>
        <authorList>
            <person name="Chung C.L."/>
            <person name="Lee T.J."/>
            <person name="Akiba M."/>
            <person name="Lee H.H."/>
            <person name="Kuo T.H."/>
            <person name="Liu D."/>
            <person name="Ke H.M."/>
            <person name="Yokoi T."/>
            <person name="Roa M.B."/>
            <person name="Lu M.J."/>
            <person name="Chang Y.Y."/>
            <person name="Ann P.J."/>
            <person name="Tsai J.N."/>
            <person name="Chen C.Y."/>
            <person name="Tzean S.S."/>
            <person name="Ota Y."/>
            <person name="Hattori T."/>
            <person name="Sahashi N."/>
            <person name="Liou R.F."/>
            <person name="Kikuchi T."/>
            <person name="Tsai I.J."/>
        </authorList>
    </citation>
    <scope>NUCLEOTIDE SEQUENCE [LARGE SCALE GENOMIC DNA]</scope>
    <source>
        <strain evidence="3 4">FFPRI411160</strain>
    </source>
</reference>
<comment type="caution">
    <text evidence="3">The sequence shown here is derived from an EMBL/GenBank/DDBJ whole genome shotgun (WGS) entry which is preliminary data.</text>
</comment>
<feature type="region of interest" description="Disordered" evidence="1">
    <location>
        <begin position="264"/>
        <end position="283"/>
    </location>
</feature>
<name>A0A286USZ4_9AGAM</name>
<dbReference type="STRING" id="2282107.A0A286USZ4"/>
<dbReference type="Pfam" id="PF04724">
    <property type="entry name" value="Glyco_transf_17"/>
    <property type="match status" value="2"/>
</dbReference>
<evidence type="ECO:0000313" key="4">
    <source>
        <dbReference type="Proteomes" id="UP000217199"/>
    </source>
</evidence>
<evidence type="ECO:0000256" key="1">
    <source>
        <dbReference type="SAM" id="MobiDB-lite"/>
    </source>
</evidence>
<sequence>MSHPTRRLTLIGLFMLAFTVPLIFYWYEIQNTVIEVASVPLSYLSTNGAGAGVGVGIVGGPKFVVPHYYSEGPWMGPEICELHGWSARANEDADEREMWDAIILDSATEAELELLEIRLNELHDVVDKVFIIESNRTINGSPKGYHFNENRWRTRFAPFTQKIVYRSVPAIRIDSIRSPSPSAWYNRLRSEMNTLLRSRSSNTRRPPIVLFSDVTEIPKAHTIRLLRGCAFPTPLHLQMREFMYSFEFPFSSSLLSSPSLSFSSSGSSSGSSGSGSRSGDDWMAGTRGARGPGWLAQVHVWDTGTKLVKVGENEARITRRRTEYSRDLESDYVLADSGWKCNYCYSGLSDLIAEMQDEFGAEAATLTPELMQEAVCAGTSFDVLSSKHKTVSPSKNPGLSNQSIVLPRYTIEAAKRFRHLFPGGCLRDTVKPEEDEELEEL</sequence>
<dbReference type="GO" id="GO:0016020">
    <property type="term" value="C:membrane"/>
    <property type="evidence" value="ECO:0007669"/>
    <property type="project" value="InterPro"/>
</dbReference>
<evidence type="ECO:0000313" key="3">
    <source>
        <dbReference type="EMBL" id="PAV22674.1"/>
    </source>
</evidence>
<keyword evidence="2" id="KW-1133">Transmembrane helix</keyword>
<dbReference type="AlphaFoldDB" id="A0A286USZ4"/>
<feature type="transmembrane region" description="Helical" evidence="2">
    <location>
        <begin position="7"/>
        <end position="27"/>
    </location>
</feature>
<dbReference type="OrthoDB" id="6474464at2759"/>
<dbReference type="PANTHER" id="PTHR12224:SF0">
    <property type="entry name" value="BETA-1,4-MANNOSYL-GLYCOPROTEIN 4-BETA-N-ACETYLGLUCOSAMINYLTRANSFERASE"/>
    <property type="match status" value="1"/>
</dbReference>
<dbReference type="GO" id="GO:0006044">
    <property type="term" value="P:N-acetylglucosamine metabolic process"/>
    <property type="evidence" value="ECO:0007669"/>
    <property type="project" value="TreeGrafter"/>
</dbReference>
<dbReference type="EMBL" id="NBII01000002">
    <property type="protein sequence ID" value="PAV22674.1"/>
    <property type="molecule type" value="Genomic_DNA"/>
</dbReference>